<organism evidence="16 17">
    <name type="scientific">Nitrobacter hamburgensis (strain DSM 10229 / NCIMB 13809 / X14)</name>
    <dbReference type="NCBI Taxonomy" id="323097"/>
    <lineage>
        <taxon>Bacteria</taxon>
        <taxon>Pseudomonadati</taxon>
        <taxon>Pseudomonadota</taxon>
        <taxon>Alphaproteobacteria</taxon>
        <taxon>Hyphomicrobiales</taxon>
        <taxon>Nitrobacteraceae</taxon>
        <taxon>Nitrobacter</taxon>
    </lineage>
</organism>
<keyword evidence="5 12" id="KW-0812">Transmembrane</keyword>
<evidence type="ECO:0000256" key="3">
    <source>
        <dbReference type="ARBA" id="ARBA00022452"/>
    </source>
</evidence>
<feature type="compositionally biased region" description="Basic residues" evidence="13">
    <location>
        <begin position="51"/>
        <end position="62"/>
    </location>
</feature>
<evidence type="ECO:0000256" key="7">
    <source>
        <dbReference type="ARBA" id="ARBA00023004"/>
    </source>
</evidence>
<keyword evidence="17" id="KW-1185">Reference proteome</keyword>
<dbReference type="InterPro" id="IPR000531">
    <property type="entry name" value="Beta-barrel_TonB"/>
</dbReference>
<sequence>MKRILFIGALLSSGSYGTLAVAQDSQDSKKLPPVTVTADGQPKNVQQNGKKNTRGRTARRSRQAAPQNQQPAQQQQQQQQPVGVLAPQNQILSTAPRPAGASSVTPQGIAILGGPAQTSFYQALTMTPSVLVESPDPYGLSPTRNINIRGKGDFHLSKNIEGLPLMGIVGGTDLYDLENIRRIDIYRGAVPSDQSLGLSNASGVINQLILGPQDKAGVTGRQAFGSDSFYKTFVRVDTGLLPETGTKAFMSLSNIGADKWKGAGDNERQNVTLGINQAIGERITVDVNAVYNKFDGNAYRGLSYAQTQDIRHNYMFDYNTVLTGNPATDVNYYKYNRTTAEDFAVLAKVDYNFAPGQHLLFKPYFWNNNGYNYSAAGNQVQIWRQQNQNIGNVFEYTGKFATGTDVVAGYWWQSVQPPPPPTDQRRFTVNAGNLVFANWQSLAKIDDFSVNSPYFQVSQQFGATFVTAGVRYMILGAPHMQYFNTAGIPDGTYDQALATNPALYPDANVQARDYTAWLPNIAVRQDLNSVLSANVSYGRRFGRPDWGPQASNYISNRTTFLGKGYTLQTLVDKVRPEIADQFDASLRYSNNGLTIVPGVFYAKHQNKQVKIVDPTIGPNIAYYQGTGSSTEYGAELEASYALTGRLAVFGTGTWVSETFDSDTPTLSGGATLATKGKQIPNAPQVMVKGGVTYQWDGLSISPIVRYIGPRYGDAANTQRVPGYTVADFTASYDLGRHLGIESVKASFSVLNIFDRRYVSQISPNDTDLSAGANYYAGAPRTVVGSLSIRF</sequence>
<proteinExistence type="inferred from homology"/>
<dbReference type="HOGENOM" id="CLU_021461_0_0_5"/>
<keyword evidence="2 12" id="KW-0813">Transport</keyword>
<dbReference type="STRING" id="323097.Nham_0957"/>
<evidence type="ECO:0000256" key="14">
    <source>
        <dbReference type="SAM" id="SignalP"/>
    </source>
</evidence>
<dbReference type="InterPro" id="IPR036942">
    <property type="entry name" value="Beta-barrel_TonB_sf"/>
</dbReference>
<keyword evidence="7" id="KW-0408">Iron</keyword>
<name>Q1QPN7_NITHX</name>
<evidence type="ECO:0000259" key="15">
    <source>
        <dbReference type="Pfam" id="PF00593"/>
    </source>
</evidence>
<keyword evidence="8" id="KW-0406">Ion transport</keyword>
<dbReference type="Gene3D" id="2.40.170.20">
    <property type="entry name" value="TonB-dependent receptor, beta-barrel domain"/>
    <property type="match status" value="1"/>
</dbReference>
<keyword evidence="16" id="KW-0675">Receptor</keyword>
<feature type="signal peptide" evidence="14">
    <location>
        <begin position="1"/>
        <end position="20"/>
    </location>
</feature>
<dbReference type="KEGG" id="nha:Nham_0957"/>
<dbReference type="GO" id="GO:0009279">
    <property type="term" value="C:cell outer membrane"/>
    <property type="evidence" value="ECO:0007669"/>
    <property type="project" value="UniProtKB-SubCell"/>
</dbReference>
<dbReference type="GO" id="GO:0015344">
    <property type="term" value="F:siderophore uptake transmembrane transporter activity"/>
    <property type="evidence" value="ECO:0007669"/>
    <property type="project" value="TreeGrafter"/>
</dbReference>
<evidence type="ECO:0000256" key="9">
    <source>
        <dbReference type="ARBA" id="ARBA00023077"/>
    </source>
</evidence>
<keyword evidence="4" id="KW-0410">Iron transport</keyword>
<evidence type="ECO:0000256" key="12">
    <source>
        <dbReference type="PROSITE-ProRule" id="PRU01360"/>
    </source>
</evidence>
<accession>Q1QPN7</accession>
<dbReference type="InterPro" id="IPR039426">
    <property type="entry name" value="TonB-dep_rcpt-like"/>
</dbReference>
<comment type="similarity">
    <text evidence="12">Belongs to the TonB-dependent receptor family.</text>
</comment>
<evidence type="ECO:0000313" key="16">
    <source>
        <dbReference type="EMBL" id="ABE61810.1"/>
    </source>
</evidence>
<dbReference type="Proteomes" id="UP000001953">
    <property type="component" value="Chromosome"/>
</dbReference>
<dbReference type="EMBL" id="CP000319">
    <property type="protein sequence ID" value="ABE61810.1"/>
    <property type="molecule type" value="Genomic_DNA"/>
</dbReference>
<dbReference type="PANTHER" id="PTHR32552">
    <property type="entry name" value="FERRICHROME IRON RECEPTOR-RELATED"/>
    <property type="match status" value="1"/>
</dbReference>
<dbReference type="PANTHER" id="PTHR32552:SF89">
    <property type="entry name" value="CATECHOLATE SIDEROPHORE RECEPTOR FIU"/>
    <property type="match status" value="1"/>
</dbReference>
<keyword evidence="3 12" id="KW-1134">Transmembrane beta strand</keyword>
<dbReference type="SUPFAM" id="SSF56935">
    <property type="entry name" value="Porins"/>
    <property type="match status" value="1"/>
</dbReference>
<feature type="domain" description="TonB-dependent receptor-like beta-barrel" evidence="15">
    <location>
        <begin position="280"/>
        <end position="752"/>
    </location>
</feature>
<gene>
    <name evidence="16" type="ordered locus">Nham_0957</name>
</gene>
<feature type="compositionally biased region" description="Low complexity" evidence="13">
    <location>
        <begin position="63"/>
        <end position="81"/>
    </location>
</feature>
<dbReference type="Pfam" id="PF00593">
    <property type="entry name" value="TonB_dep_Rec_b-barrel"/>
    <property type="match status" value="1"/>
</dbReference>
<evidence type="ECO:0000256" key="2">
    <source>
        <dbReference type="ARBA" id="ARBA00022448"/>
    </source>
</evidence>
<evidence type="ECO:0000256" key="13">
    <source>
        <dbReference type="SAM" id="MobiDB-lite"/>
    </source>
</evidence>
<feature type="chain" id="PRO_5004196276" evidence="14">
    <location>
        <begin position="21"/>
        <end position="790"/>
    </location>
</feature>
<dbReference type="eggNOG" id="COG4772">
    <property type="taxonomic scope" value="Bacteria"/>
</dbReference>
<dbReference type="OrthoDB" id="593427at2"/>
<dbReference type="RefSeq" id="WP_011509506.1">
    <property type="nucleotide sequence ID" value="NC_007964.1"/>
</dbReference>
<reference evidence="16 17" key="1">
    <citation type="submission" date="2006-03" db="EMBL/GenBank/DDBJ databases">
        <title>Complete sequence of chromosome of Nitrobacter hamburgensis X14.</title>
        <authorList>
            <consortium name="US DOE Joint Genome Institute"/>
            <person name="Copeland A."/>
            <person name="Lucas S."/>
            <person name="Lapidus A."/>
            <person name="Barry K."/>
            <person name="Detter J.C."/>
            <person name="Glavina del Rio T."/>
            <person name="Hammon N."/>
            <person name="Israni S."/>
            <person name="Dalin E."/>
            <person name="Tice H."/>
            <person name="Pitluck S."/>
            <person name="Chain P."/>
            <person name="Malfatti S."/>
            <person name="Shin M."/>
            <person name="Vergez L."/>
            <person name="Schmutz J."/>
            <person name="Larimer F."/>
            <person name="Land M."/>
            <person name="Hauser L."/>
            <person name="Kyrpides N."/>
            <person name="Ivanova N."/>
            <person name="Ward B."/>
            <person name="Arp D."/>
            <person name="Klotz M."/>
            <person name="Stein L."/>
            <person name="O'Mullan G."/>
            <person name="Starkenburg S."/>
            <person name="Sayavedra L."/>
            <person name="Poret-Peterson A.T."/>
            <person name="Gentry M.E."/>
            <person name="Bruce D."/>
            <person name="Richardson P."/>
        </authorList>
    </citation>
    <scope>NUCLEOTIDE SEQUENCE [LARGE SCALE GENOMIC DNA]</scope>
    <source>
        <strain evidence="17">DSM 10229 / NCIMB 13809 / X14</strain>
    </source>
</reference>
<keyword evidence="11 12" id="KW-0998">Cell outer membrane</keyword>
<evidence type="ECO:0000256" key="11">
    <source>
        <dbReference type="ARBA" id="ARBA00023237"/>
    </source>
</evidence>
<keyword evidence="6 14" id="KW-0732">Signal</keyword>
<protein>
    <submittedName>
        <fullName evidence="16">TonB-dependent receptor</fullName>
    </submittedName>
</protein>
<evidence type="ECO:0000256" key="6">
    <source>
        <dbReference type="ARBA" id="ARBA00022729"/>
    </source>
</evidence>
<feature type="region of interest" description="Disordered" evidence="13">
    <location>
        <begin position="23"/>
        <end position="84"/>
    </location>
</feature>
<keyword evidence="10 12" id="KW-0472">Membrane</keyword>
<comment type="subcellular location">
    <subcellularLocation>
        <location evidence="1 12">Cell outer membrane</location>
        <topology evidence="1 12">Multi-pass membrane protein</topology>
    </subcellularLocation>
</comment>
<evidence type="ECO:0000313" key="17">
    <source>
        <dbReference type="Proteomes" id="UP000001953"/>
    </source>
</evidence>
<keyword evidence="9" id="KW-0798">TonB box</keyword>
<dbReference type="PROSITE" id="PS52016">
    <property type="entry name" value="TONB_DEPENDENT_REC_3"/>
    <property type="match status" value="1"/>
</dbReference>
<evidence type="ECO:0000256" key="4">
    <source>
        <dbReference type="ARBA" id="ARBA00022496"/>
    </source>
</evidence>
<evidence type="ECO:0000256" key="1">
    <source>
        <dbReference type="ARBA" id="ARBA00004571"/>
    </source>
</evidence>
<dbReference type="AlphaFoldDB" id="Q1QPN7"/>
<evidence type="ECO:0000256" key="10">
    <source>
        <dbReference type="ARBA" id="ARBA00023136"/>
    </source>
</evidence>
<evidence type="ECO:0000256" key="8">
    <source>
        <dbReference type="ARBA" id="ARBA00023065"/>
    </source>
</evidence>
<evidence type="ECO:0000256" key="5">
    <source>
        <dbReference type="ARBA" id="ARBA00022692"/>
    </source>
</evidence>